<keyword evidence="3" id="KW-1185">Reference proteome</keyword>
<name>J0WU47_AURST</name>
<dbReference type="AlphaFoldDB" id="J0WU47"/>
<sequence>MLREGSRVPGNDGFRENYLLASCLKGLLHPQLARFERLLKLMTTYFSIPWDKYKEKYRLGRTHAHDAMRRLLLLTLVQTCEELDIELDTAQPRRCDVFSQETIAKSLPASTLANTGDATSGTGDAPQQNLAPAVAAVKRPRPDDDIDDDGEGGDDGDGDGHDDGDGREAHGTQPASKRPSKRHNTGQPVDAKSDSADAAFTDHYTEEEHLKQRSANSLLLKVWKDRHLWFGSGY</sequence>
<feature type="compositionally biased region" description="Acidic residues" evidence="1">
    <location>
        <begin position="144"/>
        <end position="157"/>
    </location>
</feature>
<evidence type="ECO:0000313" key="3">
    <source>
        <dbReference type="Proteomes" id="UP000006514"/>
    </source>
</evidence>
<feature type="compositionally biased region" description="Polar residues" evidence="1">
    <location>
        <begin position="109"/>
        <end position="130"/>
    </location>
</feature>
<dbReference type="Proteomes" id="UP000006514">
    <property type="component" value="Unassembled WGS sequence"/>
</dbReference>
<dbReference type="KEGG" id="adl:AURDEDRAFT_116903"/>
<evidence type="ECO:0000313" key="2">
    <source>
        <dbReference type="EMBL" id="EJD37201.1"/>
    </source>
</evidence>
<reference evidence="3" key="1">
    <citation type="journal article" date="2012" name="Science">
        <title>The Paleozoic origin of enzymatic lignin decomposition reconstructed from 31 fungal genomes.</title>
        <authorList>
            <person name="Floudas D."/>
            <person name="Binder M."/>
            <person name="Riley R."/>
            <person name="Barry K."/>
            <person name="Blanchette R.A."/>
            <person name="Henrissat B."/>
            <person name="Martinez A.T."/>
            <person name="Otillar R."/>
            <person name="Spatafora J.W."/>
            <person name="Yadav J.S."/>
            <person name="Aerts A."/>
            <person name="Benoit I."/>
            <person name="Boyd A."/>
            <person name="Carlson A."/>
            <person name="Copeland A."/>
            <person name="Coutinho P.M."/>
            <person name="de Vries R.P."/>
            <person name="Ferreira P."/>
            <person name="Findley K."/>
            <person name="Foster B."/>
            <person name="Gaskell J."/>
            <person name="Glotzer D."/>
            <person name="Gorecki P."/>
            <person name="Heitman J."/>
            <person name="Hesse C."/>
            <person name="Hori C."/>
            <person name="Igarashi K."/>
            <person name="Jurgens J.A."/>
            <person name="Kallen N."/>
            <person name="Kersten P."/>
            <person name="Kohler A."/>
            <person name="Kuees U."/>
            <person name="Kumar T.K.A."/>
            <person name="Kuo A."/>
            <person name="LaButti K."/>
            <person name="Larrondo L.F."/>
            <person name="Lindquist E."/>
            <person name="Ling A."/>
            <person name="Lombard V."/>
            <person name="Lucas S."/>
            <person name="Lundell T."/>
            <person name="Martin R."/>
            <person name="McLaughlin D.J."/>
            <person name="Morgenstern I."/>
            <person name="Morin E."/>
            <person name="Murat C."/>
            <person name="Nagy L.G."/>
            <person name="Nolan M."/>
            <person name="Ohm R.A."/>
            <person name="Patyshakuliyeva A."/>
            <person name="Rokas A."/>
            <person name="Ruiz-Duenas F.J."/>
            <person name="Sabat G."/>
            <person name="Salamov A."/>
            <person name="Samejima M."/>
            <person name="Schmutz J."/>
            <person name="Slot J.C."/>
            <person name="St John F."/>
            <person name="Stenlid J."/>
            <person name="Sun H."/>
            <person name="Sun S."/>
            <person name="Syed K."/>
            <person name="Tsang A."/>
            <person name="Wiebenga A."/>
            <person name="Young D."/>
            <person name="Pisabarro A."/>
            <person name="Eastwood D.C."/>
            <person name="Martin F."/>
            <person name="Cullen D."/>
            <person name="Grigoriev I.V."/>
            <person name="Hibbett D.S."/>
        </authorList>
    </citation>
    <scope>NUCLEOTIDE SEQUENCE [LARGE SCALE GENOMIC DNA]</scope>
    <source>
        <strain evidence="3">TFB10046</strain>
    </source>
</reference>
<dbReference type="EMBL" id="JH687845">
    <property type="protein sequence ID" value="EJD37201.1"/>
    <property type="molecule type" value="Genomic_DNA"/>
</dbReference>
<protein>
    <submittedName>
        <fullName evidence="2">Uncharacterized protein</fullName>
    </submittedName>
</protein>
<feature type="compositionally biased region" description="Basic and acidic residues" evidence="1">
    <location>
        <begin position="158"/>
        <end position="170"/>
    </location>
</feature>
<feature type="region of interest" description="Disordered" evidence="1">
    <location>
        <begin position="109"/>
        <end position="200"/>
    </location>
</feature>
<accession>J0WU47</accession>
<organism evidence="2 3">
    <name type="scientific">Auricularia subglabra (strain TFB-10046 / SS5)</name>
    <name type="common">White-rot fungus</name>
    <name type="synonym">Auricularia delicata (strain TFB10046)</name>
    <dbReference type="NCBI Taxonomy" id="717982"/>
    <lineage>
        <taxon>Eukaryota</taxon>
        <taxon>Fungi</taxon>
        <taxon>Dikarya</taxon>
        <taxon>Basidiomycota</taxon>
        <taxon>Agaricomycotina</taxon>
        <taxon>Agaricomycetes</taxon>
        <taxon>Auriculariales</taxon>
        <taxon>Auriculariaceae</taxon>
        <taxon>Auricularia</taxon>
    </lineage>
</organism>
<proteinExistence type="predicted"/>
<evidence type="ECO:0000256" key="1">
    <source>
        <dbReference type="SAM" id="MobiDB-lite"/>
    </source>
</evidence>
<gene>
    <name evidence="2" type="ORF">AURDEDRAFT_116903</name>
</gene>
<dbReference type="InParanoid" id="J0WU47"/>